<dbReference type="PANTHER" id="PTHR40730:SF4">
    <property type="entry name" value="TRANSCRIPTIONAL REGULATOR"/>
    <property type="match status" value="1"/>
</dbReference>
<dbReference type="InterPro" id="IPR019293">
    <property type="entry name" value="ThiN"/>
</dbReference>
<proteinExistence type="predicted"/>
<dbReference type="AlphaFoldDB" id="B8D3I8"/>
<dbReference type="KEGG" id="dka:DKAM_0343"/>
<name>B8D3I8_DESA1</name>
<gene>
    <name evidence="2" type="ordered locus">DKAM_0343</name>
</gene>
<evidence type="ECO:0000313" key="3">
    <source>
        <dbReference type="Proteomes" id="UP000006903"/>
    </source>
</evidence>
<organism evidence="2 3">
    <name type="scientific">Desulfurococcus amylolyticus (strain DSM 18924 / JCM 16383 / VKM B-2413 / 1221n)</name>
    <name type="common">Desulfurococcus kamchatkensis</name>
    <dbReference type="NCBI Taxonomy" id="490899"/>
    <lineage>
        <taxon>Archaea</taxon>
        <taxon>Thermoproteota</taxon>
        <taxon>Thermoprotei</taxon>
        <taxon>Desulfurococcales</taxon>
        <taxon>Desulfurococcaceae</taxon>
        <taxon>Desulfurococcus</taxon>
    </lineage>
</organism>
<dbReference type="PANTHER" id="PTHR40730">
    <property type="entry name" value="TRANSCRIPTIONAL REGULATOR PROTEIN-LIKE PROTEIN"/>
    <property type="match status" value="1"/>
</dbReference>
<dbReference type="EMBL" id="CP001140">
    <property type="protein sequence ID" value="ACL10669.1"/>
    <property type="molecule type" value="Genomic_DNA"/>
</dbReference>
<dbReference type="Gene3D" id="3.40.225.10">
    <property type="entry name" value="Class II aldolase/adducin N-terminal domain"/>
    <property type="match status" value="1"/>
</dbReference>
<dbReference type="Pfam" id="PF10120">
    <property type="entry name" value="ThiN"/>
    <property type="match status" value="1"/>
</dbReference>
<sequence length="290" mass="32554">MIIHEIICGKILVSLRGLLAHKLSDQGLSQHKISRLLNVSQPMINKLLKRPVEEYLGELEKLGIERGIVEYYVEILCSIAFAQSLEKFVFTSYQVVNTLALKALCSQQDFSNICQGGVFVDPDIEYYKTVLSRLLSIKGLHKLIPEVGSNLVYTPKAPSSIMDVIGLTGRIVKTLSGVTATGEPMYGGSRHLSRILLLVMLHNPVKKYGFNTRYEEAYLSSFNRLGLRTVITGPHENQEEFWRRIGEVSRLKPDIIVDLGGRGLEPVVYVFTSSYEELERILVNLVEACP</sequence>
<dbReference type="SUPFAM" id="SSF53639">
    <property type="entry name" value="AraD/HMP-PK domain-like"/>
    <property type="match status" value="1"/>
</dbReference>
<dbReference type="eggNOG" id="arCOG00021">
    <property type="taxonomic scope" value="Archaea"/>
</dbReference>
<dbReference type="GeneID" id="7170605"/>
<feature type="domain" description="Thiamine-phosphate synthase ThiN" evidence="1">
    <location>
        <begin position="129"/>
        <end position="282"/>
    </location>
</feature>
<protein>
    <submittedName>
        <fullName evidence="2">Transcriptional regulator, Fis family</fullName>
    </submittedName>
</protein>
<accession>B8D3I8</accession>
<dbReference type="Proteomes" id="UP000006903">
    <property type="component" value="Chromosome"/>
</dbReference>
<dbReference type="InterPro" id="IPR036409">
    <property type="entry name" value="Aldolase_II/adducin_N_sf"/>
</dbReference>
<evidence type="ECO:0000259" key="1">
    <source>
        <dbReference type="Pfam" id="PF10120"/>
    </source>
</evidence>
<dbReference type="RefSeq" id="WP_012608011.1">
    <property type="nucleotide sequence ID" value="NC_011766.1"/>
</dbReference>
<evidence type="ECO:0000313" key="2">
    <source>
        <dbReference type="EMBL" id="ACL10669.1"/>
    </source>
</evidence>
<reference evidence="2 3" key="1">
    <citation type="journal article" date="2009" name="J. Bacteriol.">
        <title>Complete genome sequence of the anaerobic, protein-degrading hyperthermophilic crenarchaeon Desulfurococcus kamchatkensis.</title>
        <authorList>
            <person name="Ravin N.V."/>
            <person name="Mardanov A.V."/>
            <person name="Beletsky A.V."/>
            <person name="Kublanov I.V."/>
            <person name="Kolganova T.V."/>
            <person name="Lebedinsky A.V."/>
            <person name="Chernyh N.A."/>
            <person name="Bonch-Osmolovskaya E.A."/>
            <person name="Skryabin K.G."/>
        </authorList>
    </citation>
    <scope>NUCLEOTIDE SEQUENCE [LARGE SCALE GENOMIC DNA]</scope>
    <source>
        <strain evidence="3">DSM 18924 / JCM 16383 / VKM B-2413 / 1221n</strain>
    </source>
</reference>
<dbReference type="HOGENOM" id="CLU_054903_0_0_2"/>
<dbReference type="STRING" id="490899.DKAM_0343"/>